<feature type="signal peptide" evidence="8">
    <location>
        <begin position="1"/>
        <end position="20"/>
    </location>
</feature>
<accession>A0A3S9P9T8</accession>
<dbReference type="PROSITE" id="PS51257">
    <property type="entry name" value="PROKAR_LIPOPROTEIN"/>
    <property type="match status" value="1"/>
</dbReference>
<evidence type="ECO:0000256" key="4">
    <source>
        <dbReference type="ARBA" id="ARBA00022452"/>
    </source>
</evidence>
<dbReference type="Gene3D" id="1.20.1600.10">
    <property type="entry name" value="Outer membrane efflux proteins (OEP)"/>
    <property type="match status" value="1"/>
</dbReference>
<evidence type="ECO:0000313" key="9">
    <source>
        <dbReference type="EMBL" id="AZQ64944.1"/>
    </source>
</evidence>
<protein>
    <recommendedName>
        <fullName evidence="11">TolC family protein</fullName>
    </recommendedName>
</protein>
<dbReference type="Proteomes" id="UP000267268">
    <property type="component" value="Chromosome 2"/>
</dbReference>
<evidence type="ECO:0000256" key="6">
    <source>
        <dbReference type="ARBA" id="ARBA00023136"/>
    </source>
</evidence>
<dbReference type="AlphaFoldDB" id="A0A3S9P9T8"/>
<dbReference type="GO" id="GO:0015288">
    <property type="term" value="F:porin activity"/>
    <property type="evidence" value="ECO:0007669"/>
    <property type="project" value="TreeGrafter"/>
</dbReference>
<dbReference type="KEGG" id="fll:EI427_22215"/>
<keyword evidence="10" id="KW-1185">Reference proteome</keyword>
<keyword evidence="6" id="KW-0472">Membrane</keyword>
<evidence type="ECO:0008006" key="11">
    <source>
        <dbReference type="Google" id="ProtNLM"/>
    </source>
</evidence>
<dbReference type="SUPFAM" id="SSF56954">
    <property type="entry name" value="Outer membrane efflux proteins (OEP)"/>
    <property type="match status" value="1"/>
</dbReference>
<keyword evidence="3" id="KW-0813">Transport</keyword>
<keyword evidence="4" id="KW-1134">Transmembrane beta strand</keyword>
<evidence type="ECO:0000256" key="5">
    <source>
        <dbReference type="ARBA" id="ARBA00022692"/>
    </source>
</evidence>
<dbReference type="PANTHER" id="PTHR30026:SF20">
    <property type="entry name" value="OUTER MEMBRANE PROTEIN TOLC"/>
    <property type="match status" value="1"/>
</dbReference>
<evidence type="ECO:0000256" key="2">
    <source>
        <dbReference type="ARBA" id="ARBA00007613"/>
    </source>
</evidence>
<evidence type="ECO:0000256" key="7">
    <source>
        <dbReference type="ARBA" id="ARBA00023237"/>
    </source>
</evidence>
<feature type="chain" id="PRO_5019108008" description="TolC family protein" evidence="8">
    <location>
        <begin position="21"/>
        <end position="781"/>
    </location>
</feature>
<dbReference type="GO" id="GO:0009279">
    <property type="term" value="C:cell outer membrane"/>
    <property type="evidence" value="ECO:0007669"/>
    <property type="project" value="UniProtKB-SubCell"/>
</dbReference>
<dbReference type="GO" id="GO:0015562">
    <property type="term" value="F:efflux transmembrane transporter activity"/>
    <property type="evidence" value="ECO:0007669"/>
    <property type="project" value="InterPro"/>
</dbReference>
<sequence>MKKYTFIFCYLFIISCSLFAQNKVTIGVMSDTKSIESDTLFSQLKSELNTLLESRYILELQEVVYNNNDIATAKNNYDSLINNNCDIILSIGVTNALMFDQYKLDYPVPTILVGFINNDFSDTATFNDLQSDIHNFTYFITPFSYKEDIDTFEALVPMKKVGIVVDDYLLNSLPLASHFQKMFADKSSDFIILPINNKNPENIVVPSDVDAIYLYSTAQLKLDQLTEFIEYINDLKLPSFSAYGVRDVELGVLATNQPKINFKQIFRRISLTVESIMEGEKLEKLPVEINYNKELTVNITTANIIDISLKNSDLVKFNLIENDLLKDHYHYSLKEVMHKMVNNNLALDVERKSVAIKEQEVRLSKSNYLPDLTVNGGGAYLNPEMAELSFGQNPEYSVNGSVQLKQTIYSASASANISISKSELNAQKEEYNSTELDAIMDVGVAYFNTLISEKNKSIQYKNLSLTKENLKLSEQNIEFGTGGKSDVLRFRSQLAENIKSMIEAENSTSQSYLVLNKLLNLPMSDEIALNDNLASLQSDLVNEGYNNLMDLLENPRLRLLLTQFLINEAKTNSPELHKLDFNRETVATQYRLNKNGRFVPTISLQGQYNQVLFRDGAGVSMPVGMGSIPLNNYTVGMNVSIPIFQQNTRNINKQKSKIQYDQLKTQRTDYELSIEKYVYELVLNLINEIANIEISKANMEVAKENVALSQSEYIAGIIPVIQLIDAQNNLLETELSLATAQYNYFIVSLQLQRTIGHYFLLNTADSNLAFINRAEQFITNK</sequence>
<dbReference type="Pfam" id="PF02321">
    <property type="entry name" value="OEP"/>
    <property type="match status" value="2"/>
</dbReference>
<keyword evidence="5" id="KW-0812">Transmembrane</keyword>
<dbReference type="EMBL" id="CP034563">
    <property type="protein sequence ID" value="AZQ64944.1"/>
    <property type="molecule type" value="Genomic_DNA"/>
</dbReference>
<evidence type="ECO:0000313" key="10">
    <source>
        <dbReference type="Proteomes" id="UP000267268"/>
    </source>
</evidence>
<dbReference type="PANTHER" id="PTHR30026">
    <property type="entry name" value="OUTER MEMBRANE PROTEIN TOLC"/>
    <property type="match status" value="1"/>
</dbReference>
<gene>
    <name evidence="9" type="ORF">EI427_22215</name>
</gene>
<dbReference type="InterPro" id="IPR051906">
    <property type="entry name" value="TolC-like"/>
</dbReference>
<evidence type="ECO:0000256" key="8">
    <source>
        <dbReference type="SAM" id="SignalP"/>
    </source>
</evidence>
<comment type="similarity">
    <text evidence="2">Belongs to the outer membrane factor (OMF) (TC 1.B.17) family.</text>
</comment>
<dbReference type="Gene3D" id="3.40.50.2300">
    <property type="match status" value="2"/>
</dbReference>
<dbReference type="RefSeq" id="WP_126619167.1">
    <property type="nucleotide sequence ID" value="NZ_CP034563.1"/>
</dbReference>
<dbReference type="GO" id="GO:1990281">
    <property type="term" value="C:efflux pump complex"/>
    <property type="evidence" value="ECO:0007669"/>
    <property type="project" value="TreeGrafter"/>
</dbReference>
<keyword evidence="8" id="KW-0732">Signal</keyword>
<evidence type="ECO:0000256" key="3">
    <source>
        <dbReference type="ARBA" id="ARBA00022448"/>
    </source>
</evidence>
<name>A0A3S9P9T8_9BACT</name>
<dbReference type="OrthoDB" id="367883at2"/>
<organism evidence="9 10">
    <name type="scientific">Flammeovirga pectinis</name>
    <dbReference type="NCBI Taxonomy" id="2494373"/>
    <lineage>
        <taxon>Bacteria</taxon>
        <taxon>Pseudomonadati</taxon>
        <taxon>Bacteroidota</taxon>
        <taxon>Cytophagia</taxon>
        <taxon>Cytophagales</taxon>
        <taxon>Flammeovirgaceae</taxon>
        <taxon>Flammeovirga</taxon>
    </lineage>
</organism>
<evidence type="ECO:0000256" key="1">
    <source>
        <dbReference type="ARBA" id="ARBA00004442"/>
    </source>
</evidence>
<keyword evidence="7" id="KW-0998">Cell outer membrane</keyword>
<reference evidence="9 10" key="1">
    <citation type="submission" date="2018-12" db="EMBL/GenBank/DDBJ databases">
        <title>Flammeovirga pectinis sp. nov., isolated from the gut of the Korean scallop, Patinopecten yessoensis.</title>
        <authorList>
            <person name="Bae J.-W."/>
            <person name="Jeong Y.-S."/>
            <person name="Kang W."/>
        </authorList>
    </citation>
    <scope>NUCLEOTIDE SEQUENCE [LARGE SCALE GENOMIC DNA]</scope>
    <source>
        <strain evidence="9 10">L12M1</strain>
    </source>
</reference>
<proteinExistence type="inferred from homology"/>
<dbReference type="InterPro" id="IPR003423">
    <property type="entry name" value="OMP_efflux"/>
</dbReference>
<comment type="subcellular location">
    <subcellularLocation>
        <location evidence="1">Cell outer membrane</location>
    </subcellularLocation>
</comment>